<feature type="domain" description="CENP-V/GFA" evidence="5">
    <location>
        <begin position="4"/>
        <end position="122"/>
    </location>
</feature>
<proteinExistence type="inferred from homology"/>
<dbReference type="PANTHER" id="PTHR33337:SF30">
    <property type="entry name" value="DUF636 DOMAIN PROTEIN (AFU_ORTHOLOGUE AFUA_1G03180)"/>
    <property type="match status" value="1"/>
</dbReference>
<dbReference type="InterPro" id="IPR006913">
    <property type="entry name" value="CENP-V/GFA"/>
</dbReference>
<dbReference type="Proteomes" id="UP000192927">
    <property type="component" value="Unassembled WGS sequence"/>
</dbReference>
<accession>A0A1W5CST0</accession>
<evidence type="ECO:0000256" key="4">
    <source>
        <dbReference type="ARBA" id="ARBA00023239"/>
    </source>
</evidence>
<dbReference type="GO" id="GO:0016846">
    <property type="term" value="F:carbon-sulfur lyase activity"/>
    <property type="evidence" value="ECO:0007669"/>
    <property type="project" value="InterPro"/>
</dbReference>
<evidence type="ECO:0000256" key="3">
    <source>
        <dbReference type="ARBA" id="ARBA00022833"/>
    </source>
</evidence>
<dbReference type="SUPFAM" id="SSF51316">
    <property type="entry name" value="Mss4-like"/>
    <property type="match status" value="1"/>
</dbReference>
<name>A0A1W5CST0_9LECA</name>
<dbReference type="GO" id="GO:0046872">
    <property type="term" value="F:metal ion binding"/>
    <property type="evidence" value="ECO:0007669"/>
    <property type="project" value="UniProtKB-KW"/>
</dbReference>
<keyword evidence="4" id="KW-0456">Lyase</keyword>
<evidence type="ECO:0000256" key="1">
    <source>
        <dbReference type="ARBA" id="ARBA00005495"/>
    </source>
</evidence>
<dbReference type="AlphaFoldDB" id="A0A1W5CST0"/>
<sequence>MTEFTGHCHCGQTEWTAKLQDAAHVLCHCDTCKQLGGGAYSLNQIVPKSDLKITKGTTKTYTYYGESGKPVNCYYCPNCTTHVYHHQTVMGDKLVVRTVLLDGGKDLKPAAEIFGKAKMSWEPEVAQTFDTLPPH</sequence>
<comment type="similarity">
    <text evidence="1">Belongs to the Gfa family.</text>
</comment>
<organism evidence="6 7">
    <name type="scientific">Lasallia pustulata</name>
    <dbReference type="NCBI Taxonomy" id="136370"/>
    <lineage>
        <taxon>Eukaryota</taxon>
        <taxon>Fungi</taxon>
        <taxon>Dikarya</taxon>
        <taxon>Ascomycota</taxon>
        <taxon>Pezizomycotina</taxon>
        <taxon>Lecanoromycetes</taxon>
        <taxon>OSLEUM clade</taxon>
        <taxon>Umbilicariomycetidae</taxon>
        <taxon>Umbilicariales</taxon>
        <taxon>Umbilicariaceae</taxon>
        <taxon>Lasallia</taxon>
    </lineage>
</organism>
<protein>
    <submittedName>
        <fullName evidence="6">Mss4-like</fullName>
    </submittedName>
</protein>
<keyword evidence="3" id="KW-0862">Zinc</keyword>
<keyword evidence="2" id="KW-0479">Metal-binding</keyword>
<evidence type="ECO:0000313" key="6">
    <source>
        <dbReference type="EMBL" id="SLM33908.1"/>
    </source>
</evidence>
<keyword evidence="7" id="KW-1185">Reference proteome</keyword>
<reference evidence="7" key="1">
    <citation type="submission" date="2017-03" db="EMBL/GenBank/DDBJ databases">
        <authorList>
            <person name="Sharma R."/>
            <person name="Thines M."/>
        </authorList>
    </citation>
    <scope>NUCLEOTIDE SEQUENCE [LARGE SCALE GENOMIC DNA]</scope>
</reference>
<dbReference type="PANTHER" id="PTHR33337">
    <property type="entry name" value="GFA DOMAIN-CONTAINING PROTEIN"/>
    <property type="match status" value="1"/>
</dbReference>
<dbReference type="EMBL" id="FWEW01000160">
    <property type="protein sequence ID" value="SLM33908.1"/>
    <property type="molecule type" value="Genomic_DNA"/>
</dbReference>
<evidence type="ECO:0000313" key="7">
    <source>
        <dbReference type="Proteomes" id="UP000192927"/>
    </source>
</evidence>
<dbReference type="Gene3D" id="3.90.1590.10">
    <property type="entry name" value="glutathione-dependent formaldehyde- activating enzyme (gfa)"/>
    <property type="match status" value="1"/>
</dbReference>
<dbReference type="InterPro" id="IPR011057">
    <property type="entry name" value="Mss4-like_sf"/>
</dbReference>
<dbReference type="Pfam" id="PF04828">
    <property type="entry name" value="GFA"/>
    <property type="match status" value="1"/>
</dbReference>
<evidence type="ECO:0000256" key="2">
    <source>
        <dbReference type="ARBA" id="ARBA00022723"/>
    </source>
</evidence>
<evidence type="ECO:0000259" key="5">
    <source>
        <dbReference type="PROSITE" id="PS51891"/>
    </source>
</evidence>
<dbReference type="PROSITE" id="PS51891">
    <property type="entry name" value="CENP_V_GFA"/>
    <property type="match status" value="1"/>
</dbReference>